<proteinExistence type="predicted"/>
<sequence length="181" mass="20378">MIRANSAIVSIVIGIVASYVASKIFLYANNKKNKPNILISDKFIKSERKNSTKSLKIKLINKTDQDLVNIRITLKGLENLSPEGSIPLISLHHIANRELMYIKKFDIKDKNAEYAHQSHLYIDGGDIQAECLKYQTIRLSITADCPYYNTSSIVTKDYIVNGNIMEGVYRFNTGDSLSICS</sequence>
<feature type="transmembrane region" description="Helical" evidence="1">
    <location>
        <begin position="6"/>
        <end position="28"/>
    </location>
</feature>
<gene>
    <name evidence="2" type="ORF">MNB_SUP05-SYMBIONT-5-1331</name>
</gene>
<keyword evidence="1" id="KW-0812">Transmembrane</keyword>
<accession>A0A1W1E0K7</accession>
<keyword evidence="1" id="KW-0472">Membrane</keyword>
<protein>
    <submittedName>
        <fullName evidence="2">Uncharacterized protein</fullName>
    </submittedName>
</protein>
<evidence type="ECO:0000313" key="2">
    <source>
        <dbReference type="EMBL" id="SFV87479.1"/>
    </source>
</evidence>
<dbReference type="AlphaFoldDB" id="A0A1W1E0K7"/>
<organism evidence="2">
    <name type="scientific">hydrothermal vent metagenome</name>
    <dbReference type="NCBI Taxonomy" id="652676"/>
    <lineage>
        <taxon>unclassified sequences</taxon>
        <taxon>metagenomes</taxon>
        <taxon>ecological metagenomes</taxon>
    </lineage>
</organism>
<name>A0A1W1E0K7_9ZZZZ</name>
<reference evidence="2" key="1">
    <citation type="submission" date="2016-10" db="EMBL/GenBank/DDBJ databases">
        <authorList>
            <person name="de Groot N.N."/>
        </authorList>
    </citation>
    <scope>NUCLEOTIDE SEQUENCE</scope>
</reference>
<evidence type="ECO:0000256" key="1">
    <source>
        <dbReference type="SAM" id="Phobius"/>
    </source>
</evidence>
<keyword evidence="1" id="KW-1133">Transmembrane helix</keyword>
<dbReference type="EMBL" id="FPHZ01000024">
    <property type="protein sequence ID" value="SFV87479.1"/>
    <property type="molecule type" value="Genomic_DNA"/>
</dbReference>